<name>A0A3N9PFI9_9BACL</name>
<organism evidence="2 3">
    <name type="scientific">Paenibacillus rhizophilus</name>
    <dbReference type="NCBI Taxonomy" id="1850366"/>
    <lineage>
        <taxon>Bacteria</taxon>
        <taxon>Bacillati</taxon>
        <taxon>Bacillota</taxon>
        <taxon>Bacilli</taxon>
        <taxon>Bacillales</taxon>
        <taxon>Paenibacillaceae</taxon>
        <taxon>Paenibacillus</taxon>
    </lineage>
</organism>
<dbReference type="Proteomes" id="UP000282529">
    <property type="component" value="Unassembled WGS sequence"/>
</dbReference>
<keyword evidence="3" id="KW-1185">Reference proteome</keyword>
<gene>
    <name evidence="2" type="ORF">EH198_05270</name>
</gene>
<feature type="transmembrane region" description="Helical" evidence="1">
    <location>
        <begin position="87"/>
        <end position="104"/>
    </location>
</feature>
<dbReference type="OrthoDB" id="2627776at2"/>
<evidence type="ECO:0000313" key="2">
    <source>
        <dbReference type="EMBL" id="RQW13804.1"/>
    </source>
</evidence>
<sequence>MTQYIDRNARNGLIRLALAILLALVLPAFAVVDWNSPSAQDNAAKGIEKQAHHFAVTSARQHPQPHFPGALSRLPIEQSYPAELKPYALPLLFGLFYPLIYNLLKRLLLYPLKYTSNYVAYSRAAEVIGGRYCKYTTFTYWRLV</sequence>
<evidence type="ECO:0000313" key="3">
    <source>
        <dbReference type="Proteomes" id="UP000282529"/>
    </source>
</evidence>
<keyword evidence="1" id="KW-0812">Transmembrane</keyword>
<evidence type="ECO:0000256" key="1">
    <source>
        <dbReference type="SAM" id="Phobius"/>
    </source>
</evidence>
<accession>A0A3N9PFI9</accession>
<proteinExistence type="predicted"/>
<reference evidence="2 3" key="1">
    <citation type="submission" date="2018-11" db="EMBL/GenBank/DDBJ databases">
        <title>Genome sequence of strain 7197.</title>
        <authorList>
            <person name="Gao J."/>
            <person name="Sun J."/>
        </authorList>
    </citation>
    <scope>NUCLEOTIDE SEQUENCE [LARGE SCALE GENOMIC DNA]</scope>
    <source>
        <strain evidence="2 3">7197</strain>
    </source>
</reference>
<comment type="caution">
    <text evidence="2">The sequence shown here is derived from an EMBL/GenBank/DDBJ whole genome shotgun (WGS) entry which is preliminary data.</text>
</comment>
<keyword evidence="1" id="KW-0472">Membrane</keyword>
<protein>
    <submittedName>
        <fullName evidence="2">Uncharacterized protein</fullName>
    </submittedName>
</protein>
<dbReference type="EMBL" id="RQPI01000001">
    <property type="protein sequence ID" value="RQW13804.1"/>
    <property type="molecule type" value="Genomic_DNA"/>
</dbReference>
<dbReference type="AlphaFoldDB" id="A0A3N9PFI9"/>
<keyword evidence="1" id="KW-1133">Transmembrane helix</keyword>
<dbReference type="RefSeq" id="WP_124694445.1">
    <property type="nucleotide sequence ID" value="NZ_JBHUFE010000016.1"/>
</dbReference>
<feature type="transmembrane region" description="Helical" evidence="1">
    <location>
        <begin position="12"/>
        <end position="32"/>
    </location>
</feature>